<evidence type="ECO:0000313" key="3">
    <source>
        <dbReference type="EMBL" id="OHT12482.1"/>
    </source>
</evidence>
<feature type="domain" description="Myb-like" evidence="1">
    <location>
        <begin position="5"/>
        <end position="56"/>
    </location>
</feature>
<dbReference type="VEuPathDB" id="TrichDB:TRFO_17634"/>
<dbReference type="GeneID" id="94834407"/>
<reference evidence="3" key="1">
    <citation type="submission" date="2016-10" db="EMBL/GenBank/DDBJ databases">
        <authorList>
            <person name="Benchimol M."/>
            <person name="Almeida L.G."/>
            <person name="Vasconcelos A.T."/>
            <person name="Perreira-Neves A."/>
            <person name="Rosa I.A."/>
            <person name="Tasca T."/>
            <person name="Bogo M.R."/>
            <person name="de Souza W."/>
        </authorList>
    </citation>
    <scope>NUCLEOTIDE SEQUENCE [LARGE SCALE GENOMIC DNA]</scope>
    <source>
        <strain evidence="3">K</strain>
    </source>
</reference>
<sequence>MKSSSPKSPRKRFSYEEDQKLLSLVDEHGENDWILVASKMKNRDARQCRHRFKNYLVENHLSLPWTEAEDNFIVQQFRQVGSRWVYISKALVGRTGNDVKNRWHKHLSKRFQSFDFNRVIASISSSNNKTIMHENIVAVNEKVEELISEKHTGKQHSNFLQLVLK</sequence>
<dbReference type="Gene3D" id="1.10.10.60">
    <property type="entry name" value="Homeodomain-like"/>
    <property type="match status" value="2"/>
</dbReference>
<gene>
    <name evidence="3" type="primary">WER</name>
    <name evidence="3" type="ORF">TRFO_17634</name>
</gene>
<dbReference type="GO" id="GO:0000981">
    <property type="term" value="F:DNA-binding transcription factor activity, RNA polymerase II-specific"/>
    <property type="evidence" value="ECO:0007669"/>
    <property type="project" value="TreeGrafter"/>
</dbReference>
<dbReference type="SMART" id="SM00717">
    <property type="entry name" value="SANT"/>
    <property type="match status" value="2"/>
</dbReference>
<feature type="domain" description="HTH myb-type" evidence="2">
    <location>
        <begin position="5"/>
        <end position="60"/>
    </location>
</feature>
<feature type="domain" description="HTH myb-type" evidence="2">
    <location>
        <begin position="64"/>
        <end position="111"/>
    </location>
</feature>
<accession>A0A1J4KMY9</accession>
<dbReference type="InterPro" id="IPR017930">
    <property type="entry name" value="Myb_dom"/>
</dbReference>
<dbReference type="OrthoDB" id="2143914at2759"/>
<organism evidence="3 4">
    <name type="scientific">Tritrichomonas foetus</name>
    <dbReference type="NCBI Taxonomy" id="1144522"/>
    <lineage>
        <taxon>Eukaryota</taxon>
        <taxon>Metamonada</taxon>
        <taxon>Parabasalia</taxon>
        <taxon>Tritrichomonadida</taxon>
        <taxon>Tritrichomonadidae</taxon>
        <taxon>Tritrichomonas</taxon>
    </lineage>
</organism>
<dbReference type="InterPro" id="IPR009057">
    <property type="entry name" value="Homeodomain-like_sf"/>
</dbReference>
<dbReference type="AlphaFoldDB" id="A0A1J4KMY9"/>
<dbReference type="Proteomes" id="UP000179807">
    <property type="component" value="Unassembled WGS sequence"/>
</dbReference>
<dbReference type="SUPFAM" id="SSF46689">
    <property type="entry name" value="Homeodomain-like"/>
    <property type="match status" value="1"/>
</dbReference>
<dbReference type="PROSITE" id="PS50090">
    <property type="entry name" value="MYB_LIKE"/>
    <property type="match status" value="2"/>
</dbReference>
<dbReference type="GO" id="GO:0000978">
    <property type="term" value="F:RNA polymerase II cis-regulatory region sequence-specific DNA binding"/>
    <property type="evidence" value="ECO:0007669"/>
    <property type="project" value="TreeGrafter"/>
</dbReference>
<evidence type="ECO:0000313" key="4">
    <source>
        <dbReference type="Proteomes" id="UP000179807"/>
    </source>
</evidence>
<dbReference type="RefSeq" id="XP_068365618.1">
    <property type="nucleotide sequence ID" value="XM_068499703.1"/>
</dbReference>
<evidence type="ECO:0000259" key="2">
    <source>
        <dbReference type="PROSITE" id="PS51294"/>
    </source>
</evidence>
<evidence type="ECO:0000259" key="1">
    <source>
        <dbReference type="PROSITE" id="PS50090"/>
    </source>
</evidence>
<proteinExistence type="predicted"/>
<dbReference type="GO" id="GO:0005634">
    <property type="term" value="C:nucleus"/>
    <property type="evidence" value="ECO:0007669"/>
    <property type="project" value="TreeGrafter"/>
</dbReference>
<keyword evidence="4" id="KW-1185">Reference proteome</keyword>
<dbReference type="InterPro" id="IPR001005">
    <property type="entry name" value="SANT/Myb"/>
</dbReference>
<name>A0A1J4KMY9_9EUKA</name>
<dbReference type="CDD" id="cd00167">
    <property type="entry name" value="SANT"/>
    <property type="match status" value="2"/>
</dbReference>
<dbReference type="InterPro" id="IPR050560">
    <property type="entry name" value="MYB_TF"/>
</dbReference>
<dbReference type="PANTHER" id="PTHR45614">
    <property type="entry name" value="MYB PROTEIN-RELATED"/>
    <property type="match status" value="1"/>
</dbReference>
<dbReference type="PROSITE" id="PS51294">
    <property type="entry name" value="HTH_MYB"/>
    <property type="match status" value="2"/>
</dbReference>
<dbReference type="PANTHER" id="PTHR45614:SF69">
    <property type="entry name" value="CHROMOSOME UNDETERMINED SCAFFOLD_38, WHOLE GENOME SHOTGUN SEQUENCE"/>
    <property type="match status" value="1"/>
</dbReference>
<dbReference type="Pfam" id="PF00249">
    <property type="entry name" value="Myb_DNA-binding"/>
    <property type="match status" value="2"/>
</dbReference>
<dbReference type="EMBL" id="MLAK01000562">
    <property type="protein sequence ID" value="OHT12482.1"/>
    <property type="molecule type" value="Genomic_DNA"/>
</dbReference>
<protein>
    <submittedName>
        <fullName evidence="3">Transcription factor WER</fullName>
    </submittedName>
</protein>
<comment type="caution">
    <text evidence="3">The sequence shown here is derived from an EMBL/GenBank/DDBJ whole genome shotgun (WGS) entry which is preliminary data.</text>
</comment>
<feature type="domain" description="Myb-like" evidence="1">
    <location>
        <begin position="64"/>
        <end position="107"/>
    </location>
</feature>